<dbReference type="RefSeq" id="WP_091642042.1">
    <property type="nucleotide sequence ID" value="NZ_FOEG01000003.1"/>
</dbReference>
<keyword evidence="2" id="KW-0902">Two-component regulatory system</keyword>
<dbReference type="Proteomes" id="UP000199657">
    <property type="component" value="Unassembled WGS sequence"/>
</dbReference>
<evidence type="ECO:0000259" key="7">
    <source>
        <dbReference type="PROSITE" id="PS50043"/>
    </source>
</evidence>
<dbReference type="PROSITE" id="PS50043">
    <property type="entry name" value="HTH_LUXR_2"/>
    <property type="match status" value="1"/>
</dbReference>
<dbReference type="Gene3D" id="1.10.10.10">
    <property type="entry name" value="Winged helix-like DNA-binding domain superfamily/Winged helix DNA-binding domain"/>
    <property type="match status" value="1"/>
</dbReference>
<keyword evidence="3" id="KW-0805">Transcription regulation</keyword>
<keyword evidence="5" id="KW-0804">Transcription</keyword>
<evidence type="ECO:0000256" key="3">
    <source>
        <dbReference type="ARBA" id="ARBA00023015"/>
    </source>
</evidence>
<feature type="domain" description="Response regulatory" evidence="8">
    <location>
        <begin position="10"/>
        <end position="124"/>
    </location>
</feature>
<accession>A0A1H8SLD3</accession>
<evidence type="ECO:0000313" key="9">
    <source>
        <dbReference type="EMBL" id="SEO79098.1"/>
    </source>
</evidence>
<dbReference type="PROSITE" id="PS50110">
    <property type="entry name" value="RESPONSE_REGULATORY"/>
    <property type="match status" value="1"/>
</dbReference>
<dbReference type="PROSITE" id="PS00622">
    <property type="entry name" value="HTH_LUXR_1"/>
    <property type="match status" value="1"/>
</dbReference>
<keyword evidence="4" id="KW-0238">DNA-binding</keyword>
<dbReference type="PANTHER" id="PTHR44688">
    <property type="entry name" value="DNA-BINDING TRANSCRIPTIONAL ACTIVATOR DEVR_DOSR"/>
    <property type="match status" value="1"/>
</dbReference>
<feature type="domain" description="HTH luxR-type" evidence="7">
    <location>
        <begin position="140"/>
        <end position="205"/>
    </location>
</feature>
<keyword evidence="10" id="KW-1185">Reference proteome</keyword>
<evidence type="ECO:0000256" key="6">
    <source>
        <dbReference type="PROSITE-ProRule" id="PRU00169"/>
    </source>
</evidence>
<dbReference type="SUPFAM" id="SSF46894">
    <property type="entry name" value="C-terminal effector domain of the bipartite response regulators"/>
    <property type="match status" value="1"/>
</dbReference>
<dbReference type="GO" id="GO:0003677">
    <property type="term" value="F:DNA binding"/>
    <property type="evidence" value="ECO:0007669"/>
    <property type="project" value="UniProtKB-KW"/>
</dbReference>
<evidence type="ECO:0000259" key="8">
    <source>
        <dbReference type="PROSITE" id="PS50110"/>
    </source>
</evidence>
<protein>
    <submittedName>
        <fullName evidence="9">Two component transcriptional regulator, LuxR family</fullName>
    </submittedName>
</protein>
<dbReference type="FunFam" id="3.40.50.2300:FF:000018">
    <property type="entry name" value="DNA-binding transcriptional regulator NtrC"/>
    <property type="match status" value="1"/>
</dbReference>
<dbReference type="SUPFAM" id="SSF52172">
    <property type="entry name" value="CheY-like"/>
    <property type="match status" value="1"/>
</dbReference>
<dbReference type="Pfam" id="PF00196">
    <property type="entry name" value="GerE"/>
    <property type="match status" value="1"/>
</dbReference>
<gene>
    <name evidence="9" type="ORF">SAMN04488052_10328</name>
</gene>
<sequence length="212" mass="23514">MSAPEDQEPRIYVVDDDADVRDAIAFLLESDGLSARVFAHPGALLGEISVHSRGCLVLDVRLPGMDGLQLLEALHARGVTMPVVFISGHGDIPLAVRAVQAGALDFLEKPFRDQVLLEKIRTGLTMDARQWAQARERALMDERLEQLTPRETEVMEGMLAGKLNKLIADDLGVSVRTVEVHRAHVLEKIGARNSPDMVRMVLSSSRYRDWRA</sequence>
<dbReference type="SMART" id="SM00448">
    <property type="entry name" value="REC"/>
    <property type="match status" value="1"/>
</dbReference>
<evidence type="ECO:0000256" key="5">
    <source>
        <dbReference type="ARBA" id="ARBA00023163"/>
    </source>
</evidence>
<dbReference type="AlphaFoldDB" id="A0A1H8SLD3"/>
<dbReference type="Pfam" id="PF00072">
    <property type="entry name" value="Response_reg"/>
    <property type="match status" value="1"/>
</dbReference>
<dbReference type="GO" id="GO:0000160">
    <property type="term" value="P:phosphorelay signal transduction system"/>
    <property type="evidence" value="ECO:0007669"/>
    <property type="project" value="UniProtKB-KW"/>
</dbReference>
<dbReference type="InterPro" id="IPR000792">
    <property type="entry name" value="Tscrpt_reg_LuxR_C"/>
</dbReference>
<name>A0A1H8SLD3_9GAMM</name>
<dbReference type="Gene3D" id="3.40.50.2300">
    <property type="match status" value="1"/>
</dbReference>
<evidence type="ECO:0000256" key="2">
    <source>
        <dbReference type="ARBA" id="ARBA00023012"/>
    </source>
</evidence>
<evidence type="ECO:0000256" key="1">
    <source>
        <dbReference type="ARBA" id="ARBA00022553"/>
    </source>
</evidence>
<dbReference type="STRING" id="406100.SAMN04488052_10328"/>
<dbReference type="InterPro" id="IPR016032">
    <property type="entry name" value="Sig_transdc_resp-reg_C-effctor"/>
</dbReference>
<dbReference type="PRINTS" id="PR00038">
    <property type="entry name" value="HTHLUXR"/>
</dbReference>
<evidence type="ECO:0000313" key="10">
    <source>
        <dbReference type="Proteomes" id="UP000199657"/>
    </source>
</evidence>
<dbReference type="CDD" id="cd06170">
    <property type="entry name" value="LuxR_C_like"/>
    <property type="match status" value="1"/>
</dbReference>
<organism evidence="9 10">
    <name type="scientific">Aquisalimonas asiatica</name>
    <dbReference type="NCBI Taxonomy" id="406100"/>
    <lineage>
        <taxon>Bacteria</taxon>
        <taxon>Pseudomonadati</taxon>
        <taxon>Pseudomonadota</taxon>
        <taxon>Gammaproteobacteria</taxon>
        <taxon>Chromatiales</taxon>
        <taxon>Ectothiorhodospiraceae</taxon>
        <taxon>Aquisalimonas</taxon>
    </lineage>
</organism>
<keyword evidence="1 6" id="KW-0597">Phosphoprotein</keyword>
<dbReference type="EMBL" id="FOEG01000003">
    <property type="protein sequence ID" value="SEO79098.1"/>
    <property type="molecule type" value="Genomic_DNA"/>
</dbReference>
<proteinExistence type="predicted"/>
<dbReference type="PANTHER" id="PTHR44688:SF16">
    <property type="entry name" value="DNA-BINDING TRANSCRIPTIONAL ACTIVATOR DEVR_DOSR"/>
    <property type="match status" value="1"/>
</dbReference>
<feature type="modified residue" description="4-aspartylphosphate" evidence="6">
    <location>
        <position position="59"/>
    </location>
</feature>
<evidence type="ECO:0000256" key="4">
    <source>
        <dbReference type="ARBA" id="ARBA00023125"/>
    </source>
</evidence>
<dbReference type="InterPro" id="IPR011006">
    <property type="entry name" value="CheY-like_superfamily"/>
</dbReference>
<reference evidence="9 10" key="1">
    <citation type="submission" date="2016-10" db="EMBL/GenBank/DDBJ databases">
        <authorList>
            <person name="de Groot N.N."/>
        </authorList>
    </citation>
    <scope>NUCLEOTIDE SEQUENCE [LARGE SCALE GENOMIC DNA]</scope>
    <source>
        <strain evidence="9 10">CGMCC 1.6291</strain>
    </source>
</reference>
<dbReference type="InterPro" id="IPR001789">
    <property type="entry name" value="Sig_transdc_resp-reg_receiver"/>
</dbReference>
<dbReference type="InterPro" id="IPR036388">
    <property type="entry name" value="WH-like_DNA-bd_sf"/>
</dbReference>
<dbReference type="SMART" id="SM00421">
    <property type="entry name" value="HTH_LUXR"/>
    <property type="match status" value="1"/>
</dbReference>
<dbReference type="OrthoDB" id="9802186at2"/>
<dbReference type="GO" id="GO:0006355">
    <property type="term" value="P:regulation of DNA-templated transcription"/>
    <property type="evidence" value="ECO:0007669"/>
    <property type="project" value="InterPro"/>
</dbReference>